<dbReference type="GO" id="GO:0005886">
    <property type="term" value="C:plasma membrane"/>
    <property type="evidence" value="ECO:0007669"/>
    <property type="project" value="TreeGrafter"/>
</dbReference>
<dbReference type="Pfam" id="PF25992">
    <property type="entry name" value="Ig_TM7SF3_N"/>
    <property type="match status" value="1"/>
</dbReference>
<accession>V5H478</accession>
<proteinExistence type="evidence at transcript level"/>
<dbReference type="InterPro" id="IPR042502">
    <property type="entry name" value="TM7SF3"/>
</dbReference>
<dbReference type="PANTHER" id="PTHR15937:SF3">
    <property type="entry name" value="TRANSMEMBRANE 7 SUPERFAMILY MEMBER 3"/>
    <property type="match status" value="1"/>
</dbReference>
<keyword evidence="2" id="KW-0732">Signal</keyword>
<feature type="chain" id="PRO_5004735011" evidence="2">
    <location>
        <begin position="17"/>
        <end position="306"/>
    </location>
</feature>
<feature type="region of interest" description="Disordered" evidence="1">
    <location>
        <begin position="227"/>
        <end position="247"/>
    </location>
</feature>
<dbReference type="EMBL" id="GANP01012669">
    <property type="protein sequence ID" value="JAB71799.1"/>
    <property type="molecule type" value="mRNA"/>
</dbReference>
<name>V5H478_IXORI</name>
<evidence type="ECO:0000256" key="1">
    <source>
        <dbReference type="SAM" id="MobiDB-lite"/>
    </source>
</evidence>
<sequence length="306" mass="32255">MKTLVVFICFVAQAVTDDPAGVVLKTVAAEVTADVSTSPSFRAKTALPGHTITPFHAINVPSTTRYLLFQAHTQTLPVSLSYSTQSPAPSSASDTGTNVGLAVLLDAWAVDAVVYVHNLNQGNVTALLVVSATTAHQKPLPGGCNLEFPVEVSPFLRLSLGSADATLEFQHASAGAPREAPPPQCDGGRVLLPLRPIPVLPRPVGLLRDPLLRRAVPHAGPCRPSRSTRPCGTCVPGQPRRHGRCSSPTPVTGTIYNVYCKTDDAGRPGVRGRPTFPWQPTAASGSHEWKPATNAEVPGLFLCLCS</sequence>
<evidence type="ECO:0000313" key="3">
    <source>
        <dbReference type="EMBL" id="JAB71799.1"/>
    </source>
</evidence>
<dbReference type="GO" id="GO:0043069">
    <property type="term" value="P:negative regulation of programmed cell death"/>
    <property type="evidence" value="ECO:0007669"/>
    <property type="project" value="TreeGrafter"/>
</dbReference>
<protein>
    <submittedName>
        <fullName evidence="3">Putative secreted protein</fullName>
    </submittedName>
</protein>
<organism evidence="3">
    <name type="scientific">Ixodes ricinus</name>
    <name type="common">Common tick</name>
    <name type="synonym">Acarus ricinus</name>
    <dbReference type="NCBI Taxonomy" id="34613"/>
    <lineage>
        <taxon>Eukaryota</taxon>
        <taxon>Metazoa</taxon>
        <taxon>Ecdysozoa</taxon>
        <taxon>Arthropoda</taxon>
        <taxon>Chelicerata</taxon>
        <taxon>Arachnida</taxon>
        <taxon>Acari</taxon>
        <taxon>Parasitiformes</taxon>
        <taxon>Ixodida</taxon>
        <taxon>Ixodoidea</taxon>
        <taxon>Ixodidae</taxon>
        <taxon>Ixodinae</taxon>
        <taxon>Ixodes</taxon>
    </lineage>
</organism>
<evidence type="ECO:0000256" key="2">
    <source>
        <dbReference type="SAM" id="SignalP"/>
    </source>
</evidence>
<feature type="signal peptide" evidence="2">
    <location>
        <begin position="1"/>
        <end position="16"/>
    </location>
</feature>
<dbReference type="PANTHER" id="PTHR15937">
    <property type="entry name" value="TRANSMEMBRANE 7 SUPERFAMILY MEMBER 3"/>
    <property type="match status" value="1"/>
</dbReference>
<feature type="region of interest" description="Disordered" evidence="1">
    <location>
        <begin position="270"/>
        <end position="290"/>
    </location>
</feature>
<dbReference type="AlphaFoldDB" id="V5H478"/>
<reference evidence="3" key="1">
    <citation type="journal article" date="2015" name="Sci. Rep.">
        <title>Tissue- and time-dependent transcription in Ixodes ricinus salivary glands and midguts when blood feeding on the vertebrate host.</title>
        <authorList>
            <person name="Kotsyfakis M."/>
            <person name="Schwarz A."/>
            <person name="Erhart J."/>
            <person name="Ribeiro J.M."/>
        </authorList>
    </citation>
    <scope>NUCLEOTIDE SEQUENCE</scope>
    <source>
        <tissue evidence="3">Salivary gland and midgut</tissue>
    </source>
</reference>